<keyword evidence="2" id="KW-1185">Reference proteome</keyword>
<reference evidence="1 2" key="1">
    <citation type="submission" date="2016-10" db="EMBL/GenBank/DDBJ databases">
        <authorList>
            <person name="Varghese N."/>
            <person name="Submissions S."/>
        </authorList>
    </citation>
    <scope>NUCLEOTIDE SEQUENCE [LARGE SCALE GENOMIC DNA]</scope>
    <source>
        <strain evidence="1 2">22B</strain>
    </source>
</reference>
<name>A0A662ZE31_9GAMM</name>
<dbReference type="Proteomes" id="UP000243374">
    <property type="component" value="Unassembled WGS sequence"/>
</dbReference>
<accession>A0A662ZE31</accession>
<dbReference type="AlphaFoldDB" id="A0A662ZE31"/>
<sequence>MFLSHKKNSNGFYYLYLMEGKYNPELKRTTTYVVKSFGRVDEFKKNNPEEYASLV</sequence>
<dbReference type="EMBL" id="FOSF01000071">
    <property type="protein sequence ID" value="SFK41551.1"/>
    <property type="molecule type" value="Genomic_DNA"/>
</dbReference>
<organism evidence="1 2">
    <name type="scientific">Succinivibrio dextrinosolvens</name>
    <dbReference type="NCBI Taxonomy" id="83771"/>
    <lineage>
        <taxon>Bacteria</taxon>
        <taxon>Pseudomonadati</taxon>
        <taxon>Pseudomonadota</taxon>
        <taxon>Gammaproteobacteria</taxon>
        <taxon>Aeromonadales</taxon>
        <taxon>Succinivibrionaceae</taxon>
        <taxon>Succinivibrio</taxon>
    </lineage>
</organism>
<evidence type="ECO:0000313" key="1">
    <source>
        <dbReference type="EMBL" id="SFK41551.1"/>
    </source>
</evidence>
<proteinExistence type="predicted"/>
<feature type="non-terminal residue" evidence="1">
    <location>
        <position position="55"/>
    </location>
</feature>
<evidence type="ECO:0000313" key="2">
    <source>
        <dbReference type="Proteomes" id="UP000243374"/>
    </source>
</evidence>
<gene>
    <name evidence="1" type="ORF">SAMN04487865_10711</name>
</gene>
<protein>
    <submittedName>
        <fullName evidence="1">Uncharacterized protein</fullName>
    </submittedName>
</protein>